<comment type="caution">
    <text evidence="9">The sequence shown here is derived from an EMBL/GenBank/DDBJ whole genome shotgun (WGS) entry which is preliminary data.</text>
</comment>
<keyword evidence="3 8" id="KW-0812">Transmembrane</keyword>
<dbReference type="GO" id="GO:0009252">
    <property type="term" value="P:peptidoglycan biosynthetic process"/>
    <property type="evidence" value="ECO:0007669"/>
    <property type="project" value="UniProtKB-KW"/>
</dbReference>
<feature type="transmembrane region" description="Helical" evidence="8">
    <location>
        <begin position="126"/>
        <end position="145"/>
    </location>
</feature>
<dbReference type="PATRIC" id="fig|33881.3.peg.1051"/>
<evidence type="ECO:0000313" key="10">
    <source>
        <dbReference type="Proteomes" id="UP000078252"/>
    </source>
</evidence>
<dbReference type="AlphaFoldDB" id="A0A175S1J3"/>
<protein>
    <recommendedName>
        <fullName evidence="11">Integral membrane protein MviN</fullName>
    </recommendedName>
</protein>
<organism evidence="9 10">
    <name type="scientific">Curtobacterium luteum</name>
    <dbReference type="NCBI Taxonomy" id="33881"/>
    <lineage>
        <taxon>Bacteria</taxon>
        <taxon>Bacillati</taxon>
        <taxon>Actinomycetota</taxon>
        <taxon>Actinomycetes</taxon>
        <taxon>Micrococcales</taxon>
        <taxon>Microbacteriaceae</taxon>
        <taxon>Curtobacterium</taxon>
    </lineage>
</organism>
<feature type="transmembrane region" description="Helical" evidence="8">
    <location>
        <begin position="157"/>
        <end position="177"/>
    </location>
</feature>
<evidence type="ECO:0000256" key="5">
    <source>
        <dbReference type="ARBA" id="ARBA00022984"/>
    </source>
</evidence>
<feature type="transmembrane region" description="Helical" evidence="8">
    <location>
        <begin position="390"/>
        <end position="411"/>
    </location>
</feature>
<evidence type="ECO:0000256" key="8">
    <source>
        <dbReference type="SAM" id="Phobius"/>
    </source>
</evidence>
<dbReference type="GO" id="GO:0005886">
    <property type="term" value="C:plasma membrane"/>
    <property type="evidence" value="ECO:0007669"/>
    <property type="project" value="UniProtKB-SubCell"/>
</dbReference>
<evidence type="ECO:0000256" key="3">
    <source>
        <dbReference type="ARBA" id="ARBA00022692"/>
    </source>
</evidence>
<accession>A0A175S1J3</accession>
<proteinExistence type="predicted"/>
<feature type="transmembrane region" description="Helical" evidence="8">
    <location>
        <begin position="7"/>
        <end position="25"/>
    </location>
</feature>
<keyword evidence="6 8" id="KW-1133">Transmembrane helix</keyword>
<keyword evidence="4" id="KW-0133">Cell shape</keyword>
<feature type="transmembrane region" description="Helical" evidence="8">
    <location>
        <begin position="239"/>
        <end position="260"/>
    </location>
</feature>
<dbReference type="InterPro" id="IPR051050">
    <property type="entry name" value="Lipid_II_flippase_MurJ/MviN"/>
</dbReference>
<keyword evidence="2" id="KW-1003">Cell membrane</keyword>
<dbReference type="CDD" id="cd13123">
    <property type="entry name" value="MATE_MurJ_like"/>
    <property type="match status" value="1"/>
</dbReference>
<evidence type="ECO:0000313" key="9">
    <source>
        <dbReference type="EMBL" id="KTR09145.1"/>
    </source>
</evidence>
<name>A0A175S1J3_9MICO</name>
<evidence type="ECO:0008006" key="11">
    <source>
        <dbReference type="Google" id="ProtNLM"/>
    </source>
</evidence>
<feature type="transmembrane region" description="Helical" evidence="8">
    <location>
        <begin position="459"/>
        <end position="480"/>
    </location>
</feature>
<reference evidence="9 10" key="1">
    <citation type="journal article" date="2016" name="Front. Microbiol.">
        <title>Genomic Resource of Rice Seed Associated Bacteria.</title>
        <authorList>
            <person name="Midha S."/>
            <person name="Bansal K."/>
            <person name="Sharma S."/>
            <person name="Kumar N."/>
            <person name="Patil P.P."/>
            <person name="Chaudhry V."/>
            <person name="Patil P.B."/>
        </authorList>
    </citation>
    <scope>NUCLEOTIDE SEQUENCE [LARGE SCALE GENOMIC DNA]</scope>
    <source>
        <strain evidence="9 10">NS184</strain>
    </source>
</reference>
<evidence type="ECO:0000256" key="1">
    <source>
        <dbReference type="ARBA" id="ARBA00004651"/>
    </source>
</evidence>
<evidence type="ECO:0000256" key="2">
    <source>
        <dbReference type="ARBA" id="ARBA00022475"/>
    </source>
</evidence>
<gene>
    <name evidence="9" type="ORF">NS184_03920</name>
</gene>
<feature type="transmembrane region" description="Helical" evidence="8">
    <location>
        <begin position="417"/>
        <end position="439"/>
    </location>
</feature>
<feature type="transmembrane region" description="Helical" evidence="8">
    <location>
        <begin position="280"/>
        <end position="300"/>
    </location>
</feature>
<dbReference type="EMBL" id="LDQC01000022">
    <property type="protein sequence ID" value="KTR09145.1"/>
    <property type="molecule type" value="Genomic_DNA"/>
</dbReference>
<dbReference type="Pfam" id="PF03023">
    <property type="entry name" value="MurJ"/>
    <property type="match status" value="1"/>
</dbReference>
<feature type="transmembrane region" description="Helical" evidence="8">
    <location>
        <begin position="45"/>
        <end position="63"/>
    </location>
</feature>
<dbReference type="GO" id="GO:0015648">
    <property type="term" value="F:lipid-linked peptidoglycan transporter activity"/>
    <property type="evidence" value="ECO:0007669"/>
    <property type="project" value="TreeGrafter"/>
</dbReference>
<dbReference type="STRING" id="33881.NS184_03920"/>
<keyword evidence="5" id="KW-0573">Peptidoglycan synthesis</keyword>
<evidence type="ECO:0000256" key="6">
    <source>
        <dbReference type="ARBA" id="ARBA00022989"/>
    </source>
</evidence>
<feature type="transmembrane region" description="Helical" evidence="8">
    <location>
        <begin position="356"/>
        <end position="378"/>
    </location>
</feature>
<dbReference type="PRINTS" id="PR01806">
    <property type="entry name" value="VIRFACTRMVIN"/>
</dbReference>
<comment type="subcellular location">
    <subcellularLocation>
        <location evidence="1">Cell membrane</location>
        <topology evidence="1">Multi-pass membrane protein</topology>
    </subcellularLocation>
</comment>
<dbReference type="GO" id="GO:0008360">
    <property type="term" value="P:regulation of cell shape"/>
    <property type="evidence" value="ECO:0007669"/>
    <property type="project" value="UniProtKB-KW"/>
</dbReference>
<feature type="transmembrane region" description="Helical" evidence="8">
    <location>
        <begin position="197"/>
        <end position="219"/>
    </location>
</feature>
<evidence type="ECO:0000256" key="7">
    <source>
        <dbReference type="ARBA" id="ARBA00023136"/>
    </source>
</evidence>
<dbReference type="Proteomes" id="UP000078252">
    <property type="component" value="Unassembled WGS sequence"/>
</dbReference>
<dbReference type="PANTHER" id="PTHR47019:SF1">
    <property type="entry name" value="LIPID II FLIPPASE MURJ"/>
    <property type="match status" value="1"/>
</dbReference>
<feature type="transmembrane region" description="Helical" evidence="8">
    <location>
        <begin position="321"/>
        <end position="344"/>
    </location>
</feature>
<dbReference type="InterPro" id="IPR004268">
    <property type="entry name" value="MurJ"/>
</dbReference>
<dbReference type="GO" id="GO:0034204">
    <property type="term" value="P:lipid translocation"/>
    <property type="evidence" value="ECO:0007669"/>
    <property type="project" value="TreeGrafter"/>
</dbReference>
<dbReference type="PANTHER" id="PTHR47019">
    <property type="entry name" value="LIPID II FLIPPASE MURJ"/>
    <property type="match status" value="1"/>
</dbReference>
<feature type="transmembrane region" description="Helical" evidence="8">
    <location>
        <begin position="83"/>
        <end position="106"/>
    </location>
</feature>
<feature type="transmembrane region" description="Helical" evidence="8">
    <location>
        <begin position="492"/>
        <end position="515"/>
    </location>
</feature>
<keyword evidence="7 8" id="KW-0472">Membrane</keyword>
<evidence type="ECO:0000256" key="4">
    <source>
        <dbReference type="ARBA" id="ARBA00022960"/>
    </source>
</evidence>
<sequence length="533" mass="56248">MLAAGTMVSRVLGFAKTIILAYAIGQQGSVAADAFAVSNQLPNNIYALIAGGLLSAVLIPQIVRSMQQHTDGGTAYVNKIVTLGGTVFVVITIIATALAPLLVRVYSVQGGDGSKGFSAAQTDLAVAFAFWCLPQILFYAMYSLLGEVLNAKQVFGPFTWAPLINNVIAVGGLIVFMALFGDRSVNAGLDDWTPAKIAVLAGSASFGVVAQAAFLPFFWRRAGLTYRPDFRWRGVGLKATGTAAGWLFAMILVTQLAGLVQSRVSSLGTGAAGNAVLQNAWLLFMLPHSIITVSIATAYFTRMSHDAERGDLDAVRRNLSLSLRIVGLFTVFASVALMVVSVPFGRIFASTFDGALSIGAVLLAYMPGLVLFSMLFVIQRVFWALHDHRTPFLMQCVQSVLFVIGALAVSLLPGEVIGFSIAACTTLAGSAQTVLALVLVSRRLKGMEGANVTRSHLQFVVAALVAGAVGLVVVWFFGAFSASGFAMSDATGAVMTIVLTGVVMALVYFGVLALARNQEIRGAVDMVRARLGR</sequence>